<feature type="region of interest" description="Disordered" evidence="1">
    <location>
        <begin position="84"/>
        <end position="103"/>
    </location>
</feature>
<gene>
    <name evidence="2" type="ORF">M6B38_360080</name>
</gene>
<comment type="caution">
    <text evidence="2">The sequence shown here is derived from an EMBL/GenBank/DDBJ whole genome shotgun (WGS) entry which is preliminary data.</text>
</comment>
<evidence type="ECO:0000313" key="3">
    <source>
        <dbReference type="Proteomes" id="UP001140949"/>
    </source>
</evidence>
<feature type="compositionally biased region" description="Polar residues" evidence="1">
    <location>
        <begin position="93"/>
        <end position="103"/>
    </location>
</feature>
<name>A0AAX6GLK4_IRIPA</name>
<dbReference type="Proteomes" id="UP001140949">
    <property type="component" value="Unassembled WGS sequence"/>
</dbReference>
<evidence type="ECO:0000256" key="1">
    <source>
        <dbReference type="SAM" id="MobiDB-lite"/>
    </source>
</evidence>
<organism evidence="2 3">
    <name type="scientific">Iris pallida</name>
    <name type="common">Sweet iris</name>
    <dbReference type="NCBI Taxonomy" id="29817"/>
    <lineage>
        <taxon>Eukaryota</taxon>
        <taxon>Viridiplantae</taxon>
        <taxon>Streptophyta</taxon>
        <taxon>Embryophyta</taxon>
        <taxon>Tracheophyta</taxon>
        <taxon>Spermatophyta</taxon>
        <taxon>Magnoliopsida</taxon>
        <taxon>Liliopsida</taxon>
        <taxon>Asparagales</taxon>
        <taxon>Iridaceae</taxon>
        <taxon>Iridoideae</taxon>
        <taxon>Irideae</taxon>
        <taxon>Iris</taxon>
    </lineage>
</organism>
<sequence>MQRLAKPTAQQGRKLGRAGLSSTAPIIRDRERAGRTIAHRCGGLGRLDDRVAGVEMALCIDVMGGTDERRTVVREMMMNKIFVPPLPPPDNGNGDSRSPTYSLFGTITNSPTLLYK</sequence>
<dbReference type="EMBL" id="JANAVB010018993">
    <property type="protein sequence ID" value="KAJ6829148.1"/>
    <property type="molecule type" value="Genomic_DNA"/>
</dbReference>
<proteinExistence type="predicted"/>
<dbReference type="AlphaFoldDB" id="A0AAX6GLK4"/>
<reference evidence="2" key="1">
    <citation type="journal article" date="2023" name="GigaByte">
        <title>Genome assembly of the bearded iris, Iris pallida Lam.</title>
        <authorList>
            <person name="Bruccoleri R.E."/>
            <person name="Oakeley E.J."/>
            <person name="Faust A.M.E."/>
            <person name="Altorfer M."/>
            <person name="Dessus-Babus S."/>
            <person name="Burckhardt D."/>
            <person name="Oertli M."/>
            <person name="Naumann U."/>
            <person name="Petersen F."/>
            <person name="Wong J."/>
        </authorList>
    </citation>
    <scope>NUCLEOTIDE SEQUENCE</scope>
    <source>
        <strain evidence="2">GSM-AAB239-AS_SAM_17_03QT</strain>
    </source>
</reference>
<accession>A0AAX6GLK4</accession>
<feature type="region of interest" description="Disordered" evidence="1">
    <location>
        <begin position="1"/>
        <end position="27"/>
    </location>
</feature>
<keyword evidence="3" id="KW-1185">Reference proteome</keyword>
<evidence type="ECO:0000313" key="2">
    <source>
        <dbReference type="EMBL" id="KAJ6829148.1"/>
    </source>
</evidence>
<reference evidence="2" key="2">
    <citation type="submission" date="2023-04" db="EMBL/GenBank/DDBJ databases">
        <authorList>
            <person name="Bruccoleri R.E."/>
            <person name="Oakeley E.J."/>
            <person name="Faust A.-M."/>
            <person name="Dessus-Babus S."/>
            <person name="Altorfer M."/>
            <person name="Burckhardt D."/>
            <person name="Oertli M."/>
            <person name="Naumann U."/>
            <person name="Petersen F."/>
            <person name="Wong J."/>
        </authorList>
    </citation>
    <scope>NUCLEOTIDE SEQUENCE</scope>
    <source>
        <strain evidence="2">GSM-AAB239-AS_SAM_17_03QT</strain>
        <tissue evidence="2">Leaf</tissue>
    </source>
</reference>
<protein>
    <submittedName>
        <fullName evidence="2">Uncharacterized protein</fullName>
    </submittedName>
</protein>